<accession>A0AAJ8BTP7</accession>
<dbReference type="AlphaFoldDB" id="A0AAJ8BTP7"/>
<feature type="domain" description="Glycosyltransferase family 28 N-terminal" evidence="5">
    <location>
        <begin position="83"/>
        <end position="154"/>
    </location>
</feature>
<dbReference type="PANTHER" id="PTHR48050:SF13">
    <property type="entry name" value="STEROL 3-BETA-GLUCOSYLTRANSFERASE UGT80A2"/>
    <property type="match status" value="1"/>
</dbReference>
<evidence type="ECO:0000256" key="3">
    <source>
        <dbReference type="ARBA" id="ARBA00023098"/>
    </source>
</evidence>
<evidence type="ECO:0008006" key="8">
    <source>
        <dbReference type="Google" id="ProtNLM"/>
    </source>
</evidence>
<dbReference type="InterPro" id="IPR050426">
    <property type="entry name" value="Glycosyltransferase_28"/>
</dbReference>
<dbReference type="GO" id="GO:0012505">
    <property type="term" value="C:endomembrane system"/>
    <property type="evidence" value="ECO:0007669"/>
    <property type="project" value="UniProtKB-SubCell"/>
</dbReference>
<evidence type="ECO:0000256" key="2">
    <source>
        <dbReference type="ARBA" id="ARBA00022679"/>
    </source>
</evidence>
<feature type="compositionally biased region" description="Basic and acidic residues" evidence="4">
    <location>
        <begin position="25"/>
        <end position="37"/>
    </location>
</feature>
<feature type="region of interest" description="Disordered" evidence="4">
    <location>
        <begin position="16"/>
        <end position="37"/>
    </location>
</feature>
<dbReference type="GeneID" id="4991435"/>
<evidence type="ECO:0000259" key="6">
    <source>
        <dbReference type="Pfam" id="PF06722"/>
    </source>
</evidence>
<name>A0AAJ8BTP7_ASPNG</name>
<evidence type="ECO:0000256" key="1">
    <source>
        <dbReference type="ARBA" id="ARBA00004184"/>
    </source>
</evidence>
<dbReference type="RefSeq" id="XP_059603700.1">
    <property type="nucleotide sequence ID" value="XM_059747822.1"/>
</dbReference>
<dbReference type="InterPro" id="IPR010610">
    <property type="entry name" value="EryCIII-like_C"/>
</dbReference>
<reference evidence="7" key="2">
    <citation type="submission" date="2025-08" db="UniProtKB">
        <authorList>
            <consortium name="RefSeq"/>
        </authorList>
    </citation>
    <scope>IDENTIFICATION</scope>
</reference>
<dbReference type="InterPro" id="IPR004276">
    <property type="entry name" value="GlycoTrans_28_N"/>
</dbReference>
<dbReference type="PANTHER" id="PTHR48050">
    <property type="entry name" value="STEROL 3-BETA-GLUCOSYLTRANSFERASE"/>
    <property type="match status" value="1"/>
</dbReference>
<feature type="domain" description="Erythromycin biosynthesis protein CIII-like C-terminal" evidence="6">
    <location>
        <begin position="361"/>
        <end position="453"/>
    </location>
</feature>
<dbReference type="FunFam" id="3.40.50.2000:FF:000268">
    <property type="entry name" value="Glycosyltransferase family 1 protein"/>
    <property type="match status" value="1"/>
</dbReference>
<evidence type="ECO:0000256" key="4">
    <source>
        <dbReference type="SAM" id="MobiDB-lite"/>
    </source>
</evidence>
<keyword evidence="2" id="KW-0808">Transferase</keyword>
<dbReference type="Pfam" id="PF06722">
    <property type="entry name" value="EryCIII-like_C"/>
    <property type="match status" value="1"/>
</dbReference>
<gene>
    <name evidence="7" type="ORF">An04g10340</name>
</gene>
<protein>
    <recommendedName>
        <fullName evidence="8">Glycosyltransferase family 28 N-terminal domain-containing protein</fullName>
    </recommendedName>
</protein>
<reference evidence="7" key="1">
    <citation type="submission" date="2025-02" db="EMBL/GenBank/DDBJ databases">
        <authorList>
            <consortium name="NCBI Genome Project"/>
        </authorList>
    </citation>
    <scope>NUCLEOTIDE SEQUENCE</scope>
</reference>
<keyword evidence="3" id="KW-0443">Lipid metabolism</keyword>
<sequence length="740" mass="81107">MANGAAASIPLALLSAPADRRRHGHPTDGRDSEAHVTDDGRVGIAVDEDDPQVASLLQALQRRPIPHPSEIEKEAYFPLRLNVVIHVVGSRGDVQPFVALGRALQKQGHRVRLATHFVFRDFVKDNGLEFFNIGGDPAELMSYMVKNPKLIPKMETLVKGTVGRRRGEIRKMIGGCWRFLSMKSRQTVIDVPRMPWSPTQAFPHPLANILTHDTRPSVANFVSYILTEMLIWQGVGDLINEFRRFELGLDQLEGTGAPSLLHRLRVPFTYLWSPSLLPKPDDWPDHINVTGFQFLPSNRDYTPPQDLADFLETGAPRHYALTQTILEAVEITGQRAIISKGWGGLGADEINQRDVFFLGNCPHDWLFQRVSCVVHHGGAGTTATGVALGRPTIIVPFFGDQPFWGSLVAQNGAGPPPIPIRNLTADRLASAIHSCLKPDTAEKAQKLGENIRAEDGARSAVDNFHQQLDTQRLQCALCPDRPAVWRIKSTRILLSAFAATVLVVDKKLNPKDVKLYYSKRYNTNYGCLGTEAFAGAMSNFLTGIVEMPLNAVQNIRQPPSDRFAAHYNLPSHEAYQTMQSPGSPRVFGQGEGTLNNDTRVTPGLTAATTIKSQADAPSMATKRGPLQKLAASASYMGRRTLNWMVEVPMGLTVMLSQGFHNLPLMYHDRAVRDTPEVTGVKSGFVAAGKEFAYGIYDGVTGLVTQPSQGWNDGGFGGMTKGIGKGVGGVLLKPQAGEWSR</sequence>
<dbReference type="Pfam" id="PF03033">
    <property type="entry name" value="Glyco_transf_28"/>
    <property type="match status" value="1"/>
</dbReference>
<dbReference type="GO" id="GO:0016906">
    <property type="term" value="F:sterol 3-beta-glucosyltransferase activity"/>
    <property type="evidence" value="ECO:0007669"/>
    <property type="project" value="UniProtKB-ARBA"/>
</dbReference>
<dbReference type="VEuPathDB" id="FungiDB:An04g10340"/>
<evidence type="ECO:0000313" key="7">
    <source>
        <dbReference type="RefSeq" id="XP_059603700.1"/>
    </source>
</evidence>
<dbReference type="InterPro" id="IPR002213">
    <property type="entry name" value="UDP_glucos_trans"/>
</dbReference>
<proteinExistence type="predicted"/>
<comment type="subcellular location">
    <subcellularLocation>
        <location evidence="1">Endomembrane system</location>
        <topology evidence="1">Peripheral membrane protein</topology>
    </subcellularLocation>
</comment>
<dbReference type="FunFam" id="3.40.50.2000:FF:000009">
    <property type="entry name" value="Sterol 3-beta-glucosyltransferase UGT80A2"/>
    <property type="match status" value="1"/>
</dbReference>
<organism evidence="7">
    <name type="scientific">Aspergillus niger</name>
    <dbReference type="NCBI Taxonomy" id="5061"/>
    <lineage>
        <taxon>Eukaryota</taxon>
        <taxon>Fungi</taxon>
        <taxon>Dikarya</taxon>
        <taxon>Ascomycota</taxon>
        <taxon>Pezizomycotina</taxon>
        <taxon>Eurotiomycetes</taxon>
        <taxon>Eurotiomycetidae</taxon>
        <taxon>Eurotiales</taxon>
        <taxon>Aspergillaceae</taxon>
        <taxon>Aspergillus</taxon>
        <taxon>Aspergillus subgen. Circumdati</taxon>
    </lineage>
</organism>
<dbReference type="Gene3D" id="3.40.50.2000">
    <property type="entry name" value="Glycogen Phosphorylase B"/>
    <property type="match status" value="2"/>
</dbReference>
<evidence type="ECO:0000259" key="5">
    <source>
        <dbReference type="Pfam" id="PF03033"/>
    </source>
</evidence>
<dbReference type="GO" id="GO:0006629">
    <property type="term" value="P:lipid metabolic process"/>
    <property type="evidence" value="ECO:0007669"/>
    <property type="project" value="UniProtKB-KW"/>
</dbReference>
<dbReference type="KEGG" id="ang:An04g10340"/>
<dbReference type="CDD" id="cd03784">
    <property type="entry name" value="GT1_Gtf-like"/>
    <property type="match status" value="1"/>
</dbReference>
<dbReference type="SUPFAM" id="SSF53756">
    <property type="entry name" value="UDP-Glycosyltransferase/glycogen phosphorylase"/>
    <property type="match status" value="1"/>
</dbReference>